<name>A0A4D7K2D7_9BACT</name>
<evidence type="ECO:0008006" key="3">
    <source>
        <dbReference type="Google" id="ProtNLM"/>
    </source>
</evidence>
<reference evidence="1 2" key="1">
    <citation type="submission" date="2018-04" db="EMBL/GenBank/DDBJ databases">
        <title>Complete genome uncultured novel isolate.</title>
        <authorList>
            <person name="Merlino G."/>
        </authorList>
    </citation>
    <scope>NUCLEOTIDE SEQUENCE [LARGE SCALE GENOMIC DNA]</scope>
    <source>
        <strain evidence="2">R1DC9</strain>
    </source>
</reference>
<evidence type="ECO:0000313" key="2">
    <source>
        <dbReference type="Proteomes" id="UP000298616"/>
    </source>
</evidence>
<dbReference type="OrthoDB" id="1082206at2"/>
<protein>
    <recommendedName>
        <fullName evidence="3">Outer membrane protein beta-barrel domain-containing protein</fullName>
    </recommendedName>
</protein>
<organism evidence="1 2">
    <name type="scientific">Mangrovivirga cuniculi</name>
    <dbReference type="NCBI Taxonomy" id="2715131"/>
    <lineage>
        <taxon>Bacteria</taxon>
        <taxon>Pseudomonadati</taxon>
        <taxon>Bacteroidota</taxon>
        <taxon>Cytophagia</taxon>
        <taxon>Cytophagales</taxon>
        <taxon>Mangrovivirgaceae</taxon>
        <taxon>Mangrovivirga</taxon>
    </lineage>
</organism>
<dbReference type="Proteomes" id="UP000298616">
    <property type="component" value="Chromosome"/>
</dbReference>
<sequence>MFLVINCLFQVESFGQEVDTLKNLSATKVDTLKADKKSAWKPVLYGLRVGVDLVYPVRRLINNDLEQYEITADLDLGRFMVVADYGIADYNLDHLSGSLMNISGSYFRVGGDVNFNIKDPRNFVMFVGLRYARAYYDSKFSYNYEDEFFGSVDQTDVDEGVNSRWFELNAGIKVGVLKNVFLGFTGRLAFLNRVNNASTNDAYRVPGYGINDGASWGFNYYVFYRIPFKQLQSNN</sequence>
<keyword evidence="2" id="KW-1185">Reference proteome</keyword>
<dbReference type="RefSeq" id="WP_137089146.1">
    <property type="nucleotide sequence ID" value="NZ_CP028923.1"/>
</dbReference>
<evidence type="ECO:0000313" key="1">
    <source>
        <dbReference type="EMBL" id="QCK13548.1"/>
    </source>
</evidence>
<dbReference type="AlphaFoldDB" id="A0A4D7K2D7"/>
<dbReference type="EMBL" id="CP028923">
    <property type="protein sequence ID" value="QCK13548.1"/>
    <property type="molecule type" value="Genomic_DNA"/>
</dbReference>
<dbReference type="Pfam" id="PF19515">
    <property type="entry name" value="DUF6048"/>
    <property type="match status" value="1"/>
</dbReference>
<dbReference type="KEGG" id="fpf:DCC35_01655"/>
<dbReference type="InterPro" id="IPR046111">
    <property type="entry name" value="DUF6048"/>
</dbReference>
<accession>A0A4D7K2D7</accession>
<proteinExistence type="predicted"/>
<gene>
    <name evidence="1" type="ORF">DCC35_01655</name>
</gene>